<geneLocation type="plasmid" evidence="4">
    <name>Tros</name>
</geneLocation>
<dbReference type="SUPFAM" id="SSF51735">
    <property type="entry name" value="NAD(P)-binding Rossmann-fold domains"/>
    <property type="match status" value="1"/>
</dbReference>
<evidence type="ECO:0000313" key="4">
    <source>
        <dbReference type="Proteomes" id="UP000000447"/>
    </source>
</evidence>
<dbReference type="InterPro" id="IPR037108">
    <property type="entry name" value="TM1727-like_C_sf"/>
</dbReference>
<dbReference type="SUPFAM" id="SSF48179">
    <property type="entry name" value="6-phosphogluconate dehydrogenase C-terminal domain-like"/>
    <property type="match status" value="1"/>
</dbReference>
<dbReference type="InterPro" id="IPR018931">
    <property type="entry name" value="DUF2520"/>
</dbReference>
<dbReference type="Pfam" id="PF10728">
    <property type="entry name" value="DUF2520"/>
    <property type="match status" value="1"/>
</dbReference>
<accession>B9L4R9</accession>
<dbReference type="PANTHER" id="PTHR40459">
    <property type="entry name" value="CONSERVED HYPOTHETICAL ALANINE AND LEUCINE RICH PROTEIN"/>
    <property type="match status" value="1"/>
</dbReference>
<keyword evidence="3" id="KW-0614">Plasmid</keyword>
<dbReference type="Gene3D" id="3.40.50.720">
    <property type="entry name" value="NAD(P)-binding Rossmann-like Domain"/>
    <property type="match status" value="1"/>
</dbReference>
<dbReference type="Pfam" id="PF10727">
    <property type="entry name" value="Rossmann-like"/>
    <property type="match status" value="1"/>
</dbReference>
<feature type="domain" description="Putative oxidoreductase/dehydrogenase Rossmann-like" evidence="1">
    <location>
        <begin position="6"/>
        <end position="121"/>
    </location>
</feature>
<dbReference type="HOGENOM" id="CLU_055635_1_0_0"/>
<dbReference type="PANTHER" id="PTHR40459:SF1">
    <property type="entry name" value="CONSERVED HYPOTHETICAL ALANINE AND LEUCINE RICH PROTEIN"/>
    <property type="match status" value="1"/>
</dbReference>
<gene>
    <name evidence="3" type="ordered locus">trd_A0783</name>
</gene>
<feature type="domain" description="DUF2520" evidence="2">
    <location>
        <begin position="138"/>
        <end position="266"/>
    </location>
</feature>
<reference evidence="3 4" key="1">
    <citation type="journal article" date="2009" name="PLoS ONE">
        <title>Complete genome sequence of the aerobic CO-oxidizing thermophile Thermomicrobium roseum.</title>
        <authorList>
            <person name="Wu D."/>
            <person name="Raymond J."/>
            <person name="Wu M."/>
            <person name="Chatterji S."/>
            <person name="Ren Q."/>
            <person name="Graham J.E."/>
            <person name="Bryant D.A."/>
            <person name="Robb F."/>
            <person name="Colman A."/>
            <person name="Tallon L.J."/>
            <person name="Badger J.H."/>
            <person name="Madupu R."/>
            <person name="Ward N.L."/>
            <person name="Eisen J.A."/>
        </authorList>
    </citation>
    <scope>NUCLEOTIDE SEQUENCE [LARGE SCALE GENOMIC DNA]</scope>
    <source>
        <strain evidence="4">ATCC 27502 / DSM 5159 / P-2</strain>
        <plasmid evidence="3">unnamed</plasmid>
    </source>
</reference>
<sequence length="299" mass="30797">MPSQSVRQPIALLGAGGAGRALGVALVAAGFSVSAVWSRRRERAEELASLIPGSRVCSTPHDAAGSGRLVVLAVPDSAIAPLCASLSWRPDQAVIHLAGAFGRELLAAAARAGAATGAFHPLQTFAGAAVPTAWQGIAVAIEADPSLQGELLALAQQLGSRPFLLSPEQRPLYHAAAVLAANGLVALAGVAAELIAQATASDRATALRSLFPLLSGVLANLDQLGLPQALTGPVARADRETIDRHIEALAHTAPTLLPLYRALAQAMLPLARERAAAAPERLVALDDLERWLASEEVAR</sequence>
<dbReference type="Proteomes" id="UP000000447">
    <property type="component" value="Plasmid unnamed"/>
</dbReference>
<evidence type="ECO:0000313" key="3">
    <source>
        <dbReference type="EMBL" id="ACM06462.1"/>
    </source>
</evidence>
<dbReference type="InterPro" id="IPR036291">
    <property type="entry name" value="NAD(P)-bd_dom_sf"/>
</dbReference>
<evidence type="ECO:0000259" key="2">
    <source>
        <dbReference type="Pfam" id="PF10728"/>
    </source>
</evidence>
<dbReference type="EMBL" id="CP001276">
    <property type="protein sequence ID" value="ACM06462.1"/>
    <property type="molecule type" value="Genomic_DNA"/>
</dbReference>
<dbReference type="Gene3D" id="1.10.1040.20">
    <property type="entry name" value="ProC-like, C-terminal domain"/>
    <property type="match status" value="1"/>
</dbReference>
<evidence type="ECO:0000259" key="1">
    <source>
        <dbReference type="Pfam" id="PF10727"/>
    </source>
</evidence>
<keyword evidence="4" id="KW-1185">Reference proteome</keyword>
<protein>
    <submittedName>
        <fullName evidence="3">NADP oxidoreductase coenzyme f420-dependent</fullName>
    </submittedName>
</protein>
<proteinExistence type="predicted"/>
<dbReference type="eggNOG" id="COG5495">
    <property type="taxonomic scope" value="Bacteria"/>
</dbReference>
<dbReference type="InterPro" id="IPR019665">
    <property type="entry name" value="OxRdtase/DH_put_Rossmann_dom"/>
</dbReference>
<dbReference type="AlphaFoldDB" id="B9L4R9"/>
<dbReference type="KEGG" id="tro:trd_A0783"/>
<dbReference type="InterPro" id="IPR008927">
    <property type="entry name" value="6-PGluconate_DH-like_C_sf"/>
</dbReference>
<name>B9L4R9_THERP</name>
<organism evidence="3 4">
    <name type="scientific">Thermomicrobium roseum (strain ATCC 27502 / DSM 5159 / P-2)</name>
    <dbReference type="NCBI Taxonomy" id="309801"/>
    <lineage>
        <taxon>Bacteria</taxon>
        <taxon>Pseudomonadati</taxon>
        <taxon>Thermomicrobiota</taxon>
        <taxon>Thermomicrobia</taxon>
        <taxon>Thermomicrobiales</taxon>
        <taxon>Thermomicrobiaceae</taxon>
        <taxon>Thermomicrobium</taxon>
    </lineage>
</organism>